<reference evidence="2 3" key="1">
    <citation type="submission" date="2013-10" db="EMBL/GenBank/DDBJ databases">
        <title>The Genome Sequence of Acinetobacter nectaris CIP 110549.</title>
        <authorList>
            <consortium name="The Broad Institute Genomics Platform"/>
            <consortium name="The Broad Institute Genome Sequencing Center for Infectious Disease"/>
            <person name="Cerqueira G."/>
            <person name="Feldgarden M."/>
            <person name="Courvalin P."/>
            <person name="Grillot-Courvalin C."/>
            <person name="Clermont D."/>
            <person name="Rocha E."/>
            <person name="Yoon E.-J."/>
            <person name="Nemec A."/>
            <person name="Young S.K."/>
            <person name="Zeng Q."/>
            <person name="Gargeya S."/>
            <person name="Fitzgerald M."/>
            <person name="Abouelleil A."/>
            <person name="Alvarado L."/>
            <person name="Berlin A.M."/>
            <person name="Chapman S.B."/>
            <person name="Gainer-Dewar J."/>
            <person name="Goldberg J."/>
            <person name="Gnerre S."/>
            <person name="Griggs A."/>
            <person name="Gujja S."/>
            <person name="Hansen M."/>
            <person name="Howarth C."/>
            <person name="Imamovic A."/>
            <person name="Ireland A."/>
            <person name="Larimer J."/>
            <person name="McCowan C."/>
            <person name="Murphy C."/>
            <person name="Pearson M."/>
            <person name="Poon T.W."/>
            <person name="Priest M."/>
            <person name="Roberts A."/>
            <person name="Saif S."/>
            <person name="Shea T."/>
            <person name="Sykes S."/>
            <person name="Wortman J."/>
            <person name="Nusbaum C."/>
            <person name="Birren B."/>
        </authorList>
    </citation>
    <scope>NUCLEOTIDE SEQUENCE [LARGE SCALE GENOMIC DNA]</scope>
    <source>
        <strain evidence="2 3">CIP 110549</strain>
    </source>
</reference>
<proteinExistence type="predicted"/>
<dbReference type="PATRIC" id="fig|1392540.3.peg.1228"/>
<evidence type="ECO:0000256" key="1">
    <source>
        <dbReference type="SAM" id="Phobius"/>
    </source>
</evidence>
<dbReference type="STRING" id="1392540.P256_01267"/>
<dbReference type="RefSeq" id="WP_023272899.1">
    <property type="nucleotide sequence ID" value="NZ_KI530723.1"/>
</dbReference>
<keyword evidence="1" id="KW-1133">Transmembrane helix</keyword>
<keyword evidence="1" id="KW-0472">Membrane</keyword>
<keyword evidence="1" id="KW-0812">Transmembrane</keyword>
<dbReference type="EMBL" id="AYER01000004">
    <property type="protein sequence ID" value="ESK39586.1"/>
    <property type="molecule type" value="Genomic_DNA"/>
</dbReference>
<dbReference type="AlphaFoldDB" id="V2TNN8"/>
<name>V2TNN8_9GAMM</name>
<comment type="caution">
    <text evidence="2">The sequence shown here is derived from an EMBL/GenBank/DDBJ whole genome shotgun (WGS) entry which is preliminary data.</text>
</comment>
<evidence type="ECO:0000313" key="2">
    <source>
        <dbReference type="EMBL" id="ESK39586.1"/>
    </source>
</evidence>
<gene>
    <name evidence="2" type="ORF">P256_01267</name>
</gene>
<organism evidence="2 3">
    <name type="scientific">Acinetobacter nectaris CIP 110549</name>
    <dbReference type="NCBI Taxonomy" id="1392540"/>
    <lineage>
        <taxon>Bacteria</taxon>
        <taxon>Pseudomonadati</taxon>
        <taxon>Pseudomonadota</taxon>
        <taxon>Gammaproteobacteria</taxon>
        <taxon>Moraxellales</taxon>
        <taxon>Moraxellaceae</taxon>
        <taxon>Acinetobacter</taxon>
    </lineage>
</organism>
<feature type="transmembrane region" description="Helical" evidence="1">
    <location>
        <begin position="20"/>
        <end position="42"/>
    </location>
</feature>
<evidence type="ECO:0000313" key="3">
    <source>
        <dbReference type="Proteomes" id="UP000023785"/>
    </source>
</evidence>
<dbReference type="Proteomes" id="UP000023785">
    <property type="component" value="Unassembled WGS sequence"/>
</dbReference>
<sequence length="45" mass="5167">MNTINQAEFKTKPKQAFYQLRIIAGCSILYFGSFLLVCKFFSSVL</sequence>
<dbReference type="HOGENOM" id="CLU_3194926_0_0_6"/>
<accession>V2TNN8</accession>
<keyword evidence="3" id="KW-1185">Reference proteome</keyword>
<protein>
    <submittedName>
        <fullName evidence="2">Uncharacterized protein</fullName>
    </submittedName>
</protein>